<dbReference type="EMBL" id="JXXK01000006">
    <property type="protein sequence ID" value="KJF40524.1"/>
    <property type="molecule type" value="Genomic_DNA"/>
</dbReference>
<sequence length="89" mass="10028">MKDMGRRRNRRFLRLLPFGPEVVYYNDHESAAQVLHGWYPEMERILQCRPAGNALYACGHAYAGQPVLVSEYGGSCFTEKGADGCGIFQ</sequence>
<evidence type="ECO:0000313" key="2">
    <source>
        <dbReference type="Proteomes" id="UP000032483"/>
    </source>
</evidence>
<name>A0A0D8J193_9FIRM</name>
<proteinExistence type="predicted"/>
<gene>
    <name evidence="1" type="ORF">TQ39_06410</name>
</gene>
<evidence type="ECO:0000313" key="1">
    <source>
        <dbReference type="EMBL" id="KJF40524.1"/>
    </source>
</evidence>
<protein>
    <submittedName>
        <fullName evidence="1">Uncharacterized protein</fullName>
    </submittedName>
</protein>
<dbReference type="Proteomes" id="UP000032483">
    <property type="component" value="Unassembled WGS sequence"/>
</dbReference>
<dbReference type="RefSeq" id="WP_009324721.1">
    <property type="nucleotide sequence ID" value="NZ_DAWBJP010000001.1"/>
</dbReference>
<reference evidence="1" key="1">
    <citation type="submission" date="2015-02" db="EMBL/GenBank/DDBJ databases">
        <title>A novel member of the family Ruminococcaceae isolated from human feces.</title>
        <authorList>
            <person name="Shkoporov A.N."/>
            <person name="Chaplin A.V."/>
            <person name="Motuzova O.V."/>
            <person name="Kafarskaia L.I."/>
            <person name="Khokhlova E.V."/>
            <person name="Efimov B.A."/>
        </authorList>
    </citation>
    <scope>NUCLEOTIDE SEQUENCE [LARGE SCALE GENOMIC DNA]</scope>
    <source>
        <strain evidence="1">585-1</strain>
    </source>
</reference>
<dbReference type="AlphaFoldDB" id="A0A0D8J193"/>
<organism evidence="1 2">
    <name type="scientific">Ruthenibacterium lactatiformans</name>
    <dbReference type="NCBI Taxonomy" id="1550024"/>
    <lineage>
        <taxon>Bacteria</taxon>
        <taxon>Bacillati</taxon>
        <taxon>Bacillota</taxon>
        <taxon>Clostridia</taxon>
        <taxon>Eubacteriales</taxon>
        <taxon>Oscillospiraceae</taxon>
        <taxon>Ruthenibacterium</taxon>
    </lineage>
</organism>
<keyword evidence="2" id="KW-1185">Reference proteome</keyword>
<comment type="caution">
    <text evidence="1">The sequence shown here is derived from an EMBL/GenBank/DDBJ whole genome shotgun (WGS) entry which is preliminary data.</text>
</comment>
<accession>A0A0D8J193</accession>